<keyword evidence="3" id="KW-0808">Transferase</keyword>
<dbReference type="STRING" id="7868.ENSCMIP00000000137"/>
<dbReference type="SMR" id="A0A4W3GBM4"/>
<reference evidence="10" key="2">
    <citation type="journal article" date="2007" name="PLoS Biol.">
        <title>Survey sequencing and comparative analysis of the elephant shark (Callorhinchus milii) genome.</title>
        <authorList>
            <person name="Venkatesh B."/>
            <person name="Kirkness E.F."/>
            <person name="Loh Y.H."/>
            <person name="Halpern A.L."/>
            <person name="Lee A.P."/>
            <person name="Johnson J."/>
            <person name="Dandona N."/>
            <person name="Viswanathan L.D."/>
            <person name="Tay A."/>
            <person name="Venter J.C."/>
            <person name="Strausberg R.L."/>
            <person name="Brenner S."/>
        </authorList>
    </citation>
    <scope>NUCLEOTIDE SEQUENCE [LARGE SCALE GENOMIC DNA]</scope>
</reference>
<dbReference type="OMA" id="ISHEEEW"/>
<dbReference type="PANTHER" id="PTHR12133:SF1">
    <property type="entry name" value="TRNA (ADENINE(58)-N(1))-METHYLTRANSFERASE, MITOCHONDRIAL"/>
    <property type="match status" value="1"/>
</dbReference>
<name>A0A4W3GBM4_CALMI</name>
<evidence type="ECO:0000313" key="10">
    <source>
        <dbReference type="Proteomes" id="UP000314986"/>
    </source>
</evidence>
<organism evidence="9 10">
    <name type="scientific">Callorhinchus milii</name>
    <name type="common">Ghost shark</name>
    <dbReference type="NCBI Taxonomy" id="7868"/>
    <lineage>
        <taxon>Eukaryota</taxon>
        <taxon>Metazoa</taxon>
        <taxon>Chordata</taxon>
        <taxon>Craniata</taxon>
        <taxon>Vertebrata</taxon>
        <taxon>Chondrichthyes</taxon>
        <taxon>Holocephali</taxon>
        <taxon>Chimaeriformes</taxon>
        <taxon>Callorhinchidae</taxon>
        <taxon>Callorhinchus</taxon>
    </lineage>
</organism>
<evidence type="ECO:0000256" key="5">
    <source>
        <dbReference type="ARBA" id="ARBA00022694"/>
    </source>
</evidence>
<evidence type="ECO:0000256" key="4">
    <source>
        <dbReference type="ARBA" id="ARBA00022691"/>
    </source>
</evidence>
<dbReference type="Gene3D" id="3.40.50.150">
    <property type="entry name" value="Vaccinia Virus protein VP39"/>
    <property type="match status" value="1"/>
</dbReference>
<dbReference type="InterPro" id="IPR029063">
    <property type="entry name" value="SAM-dependent_MTases_sf"/>
</dbReference>
<sequence length="252" mass="28474">MDFVYTHKNGADANTMLMMMDVNHGDCVLEAGSGSGAMTLFLSRAVGTSGRVYSFEIREDHHSNAKKNYRRWRKAWEVSHEEEWPNNVNFINKDIASATEDLQGKLFDAIALDMINPQLALPATCSHLKQGHICAVYLANITQVIDLLEGVRSCQLPLVCERIIEVIQREWLVSPAKRKDGTTAPRVQPQKDQTVEFEEHREESDVVTSEDEGDGEEENKPFCAIPYIARPHHEQFAHTGEFVIFLFASLLT</sequence>
<dbReference type="Proteomes" id="UP000314986">
    <property type="component" value="Unassembled WGS sequence"/>
</dbReference>
<dbReference type="GO" id="GO:0031515">
    <property type="term" value="C:tRNA (m1A) methyltransferase complex"/>
    <property type="evidence" value="ECO:0007669"/>
    <property type="project" value="InterPro"/>
</dbReference>
<dbReference type="CDD" id="cd02440">
    <property type="entry name" value="AdoMet_MTases"/>
    <property type="match status" value="1"/>
</dbReference>
<keyword evidence="10" id="KW-1185">Reference proteome</keyword>
<reference evidence="9" key="4">
    <citation type="submission" date="2025-08" db="UniProtKB">
        <authorList>
            <consortium name="Ensembl"/>
        </authorList>
    </citation>
    <scope>IDENTIFICATION</scope>
</reference>
<dbReference type="GeneTree" id="ENSGT00940000154239"/>
<dbReference type="InterPro" id="IPR049470">
    <property type="entry name" value="TRM61_C"/>
</dbReference>
<dbReference type="AlphaFoldDB" id="A0A4W3GBM4"/>
<reference evidence="10" key="1">
    <citation type="journal article" date="2006" name="Science">
        <title>Ancient noncoding elements conserved in the human genome.</title>
        <authorList>
            <person name="Venkatesh B."/>
            <person name="Kirkness E.F."/>
            <person name="Loh Y.H."/>
            <person name="Halpern A.L."/>
            <person name="Lee A.P."/>
            <person name="Johnson J."/>
            <person name="Dandona N."/>
            <person name="Viswanathan L.D."/>
            <person name="Tay A."/>
            <person name="Venter J.C."/>
            <person name="Strausberg R.L."/>
            <person name="Brenner S."/>
        </authorList>
    </citation>
    <scope>NUCLEOTIDE SEQUENCE [LARGE SCALE GENOMIC DNA]</scope>
</reference>
<keyword evidence="4" id="KW-0949">S-adenosyl-L-methionine</keyword>
<evidence type="ECO:0000256" key="1">
    <source>
        <dbReference type="ARBA" id="ARBA00012796"/>
    </source>
</evidence>
<evidence type="ECO:0000256" key="2">
    <source>
        <dbReference type="ARBA" id="ARBA00022603"/>
    </source>
</evidence>
<keyword evidence="5" id="KW-0819">tRNA processing</keyword>
<dbReference type="GO" id="GO:0160107">
    <property type="term" value="F:tRNA (adenine(58)-N1)-methyltransferase activity"/>
    <property type="evidence" value="ECO:0007669"/>
    <property type="project" value="UniProtKB-EC"/>
</dbReference>
<dbReference type="Ensembl" id="ENSCMIT00000000162.1">
    <property type="protein sequence ID" value="ENSCMIP00000000137.1"/>
    <property type="gene ID" value="ENSCMIG00000000114.1"/>
</dbReference>
<feature type="compositionally biased region" description="Acidic residues" evidence="7">
    <location>
        <begin position="208"/>
        <end position="217"/>
    </location>
</feature>
<evidence type="ECO:0000256" key="6">
    <source>
        <dbReference type="ARBA" id="ARBA00048481"/>
    </source>
</evidence>
<comment type="catalytic activity">
    <reaction evidence="6">
        <text>an adenosine in mRNA + S-adenosyl-L-methionine = an N(1)-methyladenosine in mRNA + S-adenosyl-L-homocysteine + H(+)</text>
        <dbReference type="Rhea" id="RHEA:55392"/>
        <dbReference type="Rhea" id="RHEA-COMP:12414"/>
        <dbReference type="Rhea" id="RHEA-COMP:12415"/>
        <dbReference type="ChEBI" id="CHEBI:15378"/>
        <dbReference type="ChEBI" id="CHEBI:57856"/>
        <dbReference type="ChEBI" id="CHEBI:59789"/>
        <dbReference type="ChEBI" id="CHEBI:74411"/>
        <dbReference type="ChEBI" id="CHEBI:74491"/>
    </reaction>
</comment>
<evidence type="ECO:0000313" key="9">
    <source>
        <dbReference type="Ensembl" id="ENSCMIP00000000137.1"/>
    </source>
</evidence>
<accession>A0A4W3GBM4</accession>
<evidence type="ECO:0000256" key="7">
    <source>
        <dbReference type="SAM" id="MobiDB-lite"/>
    </source>
</evidence>
<feature type="compositionally biased region" description="Basic and acidic residues" evidence="7">
    <location>
        <begin position="193"/>
        <end position="204"/>
    </location>
</feature>
<reference evidence="9" key="5">
    <citation type="submission" date="2025-09" db="UniProtKB">
        <authorList>
            <consortium name="Ensembl"/>
        </authorList>
    </citation>
    <scope>IDENTIFICATION</scope>
</reference>
<evidence type="ECO:0000256" key="3">
    <source>
        <dbReference type="ARBA" id="ARBA00022679"/>
    </source>
</evidence>
<feature type="domain" description="tRNA (adenine(58)-N(1))-methyltransferase catalytic subunit TRM61 C-terminal" evidence="8">
    <location>
        <begin position="11"/>
        <end position="242"/>
    </location>
</feature>
<reference evidence="10" key="3">
    <citation type="journal article" date="2014" name="Nature">
        <title>Elephant shark genome provides unique insights into gnathostome evolution.</title>
        <authorList>
            <consortium name="International Elephant Shark Genome Sequencing Consortium"/>
            <person name="Venkatesh B."/>
            <person name="Lee A.P."/>
            <person name="Ravi V."/>
            <person name="Maurya A.K."/>
            <person name="Lian M.M."/>
            <person name="Swann J.B."/>
            <person name="Ohta Y."/>
            <person name="Flajnik M.F."/>
            <person name="Sutoh Y."/>
            <person name="Kasahara M."/>
            <person name="Hoon S."/>
            <person name="Gangu V."/>
            <person name="Roy S.W."/>
            <person name="Irimia M."/>
            <person name="Korzh V."/>
            <person name="Kondrychyn I."/>
            <person name="Lim Z.W."/>
            <person name="Tay B.H."/>
            <person name="Tohari S."/>
            <person name="Kong K.W."/>
            <person name="Ho S."/>
            <person name="Lorente-Galdos B."/>
            <person name="Quilez J."/>
            <person name="Marques-Bonet T."/>
            <person name="Raney B.J."/>
            <person name="Ingham P.W."/>
            <person name="Tay A."/>
            <person name="Hillier L.W."/>
            <person name="Minx P."/>
            <person name="Boehm T."/>
            <person name="Wilson R.K."/>
            <person name="Brenner S."/>
            <person name="Warren W.C."/>
        </authorList>
    </citation>
    <scope>NUCLEOTIDE SEQUENCE [LARGE SCALE GENOMIC DNA]</scope>
</reference>
<protein>
    <recommendedName>
        <fullName evidence="1">tRNA (adenine(58)-N(1))-methyltransferase</fullName>
        <ecNumber evidence="1">2.1.1.220</ecNumber>
    </recommendedName>
</protein>
<feature type="region of interest" description="Disordered" evidence="7">
    <location>
        <begin position="178"/>
        <end position="218"/>
    </location>
</feature>
<dbReference type="SUPFAM" id="SSF53335">
    <property type="entry name" value="S-adenosyl-L-methionine-dependent methyltransferases"/>
    <property type="match status" value="1"/>
</dbReference>
<dbReference type="GO" id="GO:0005739">
    <property type="term" value="C:mitochondrion"/>
    <property type="evidence" value="ECO:0007669"/>
    <property type="project" value="TreeGrafter"/>
</dbReference>
<dbReference type="GO" id="GO:0030488">
    <property type="term" value="P:tRNA methylation"/>
    <property type="evidence" value="ECO:0007669"/>
    <property type="project" value="InterPro"/>
</dbReference>
<dbReference type="PANTHER" id="PTHR12133">
    <property type="entry name" value="TRNA (ADENINE(58)-N(1))-METHYLTRANSFERASE"/>
    <property type="match status" value="1"/>
</dbReference>
<dbReference type="FunFam" id="3.40.50.150:FF:000181">
    <property type="entry name" value="tRNA (Adenine(58)-N(1))-methyltransferase, mitochondrial isoform X4"/>
    <property type="match status" value="1"/>
</dbReference>
<dbReference type="InParanoid" id="A0A4W3GBM4"/>
<dbReference type="Pfam" id="PF08704">
    <property type="entry name" value="GCD14"/>
    <property type="match status" value="1"/>
</dbReference>
<evidence type="ECO:0000259" key="8">
    <source>
        <dbReference type="Pfam" id="PF08704"/>
    </source>
</evidence>
<dbReference type="EC" id="2.1.1.220" evidence="1"/>
<dbReference type="PROSITE" id="PS51620">
    <property type="entry name" value="SAM_TRM61"/>
    <property type="match status" value="1"/>
</dbReference>
<dbReference type="InterPro" id="IPR014816">
    <property type="entry name" value="tRNA_MeTrfase_Gcd14"/>
</dbReference>
<proteinExistence type="predicted"/>
<keyword evidence="2" id="KW-0489">Methyltransferase</keyword>